<gene>
    <name evidence="10" type="ORF">BW47_09075</name>
</gene>
<keyword evidence="11" id="KW-1185">Reference proteome</keyword>
<protein>
    <submittedName>
        <fullName evidence="10">Dipeptidase</fullName>
    </submittedName>
</protein>
<keyword evidence="5" id="KW-0378">Hydrolase</keyword>
<accession>A0ABN4UX04</accession>
<keyword evidence="3" id="KW-0645">Protease</keyword>
<name>A0ABN4UX04_9BACT</name>
<evidence type="ECO:0000256" key="7">
    <source>
        <dbReference type="ARBA" id="ARBA00022997"/>
    </source>
</evidence>
<dbReference type="NCBIfam" id="TIGR01887">
    <property type="entry name" value="dipeptidaselike"/>
    <property type="match status" value="1"/>
</dbReference>
<comment type="similarity">
    <text evidence="2">Belongs to the peptidase M20A family.</text>
</comment>
<dbReference type="Proteomes" id="UP000185490">
    <property type="component" value="Chromosome"/>
</dbReference>
<dbReference type="SUPFAM" id="SSF55031">
    <property type="entry name" value="Bacterial exopeptidase dimerisation domain"/>
    <property type="match status" value="1"/>
</dbReference>
<evidence type="ECO:0000256" key="2">
    <source>
        <dbReference type="ARBA" id="ARBA00006247"/>
    </source>
</evidence>
<dbReference type="InterPro" id="IPR011650">
    <property type="entry name" value="Peptidase_M20_dimer"/>
</dbReference>
<dbReference type="Gene3D" id="3.40.630.10">
    <property type="entry name" value="Zn peptidases"/>
    <property type="match status" value="1"/>
</dbReference>
<dbReference type="InterPro" id="IPR010964">
    <property type="entry name" value="M20A_pepV-rel"/>
</dbReference>
<dbReference type="EMBL" id="CP007389">
    <property type="protein sequence ID" value="APT74594.1"/>
    <property type="molecule type" value="Genomic_DNA"/>
</dbReference>
<evidence type="ECO:0000256" key="3">
    <source>
        <dbReference type="ARBA" id="ARBA00022670"/>
    </source>
</evidence>
<dbReference type="InterPro" id="IPR050072">
    <property type="entry name" value="Peptidase_M20A"/>
</dbReference>
<dbReference type="Gene3D" id="3.30.70.360">
    <property type="match status" value="2"/>
</dbReference>
<dbReference type="NCBIfam" id="NF005591">
    <property type="entry name" value="PRK07318.1"/>
    <property type="match status" value="1"/>
</dbReference>
<evidence type="ECO:0000259" key="9">
    <source>
        <dbReference type="Pfam" id="PF07687"/>
    </source>
</evidence>
<evidence type="ECO:0000256" key="6">
    <source>
        <dbReference type="ARBA" id="ARBA00022833"/>
    </source>
</evidence>
<dbReference type="InterPro" id="IPR002933">
    <property type="entry name" value="Peptidase_M20"/>
</dbReference>
<evidence type="ECO:0000256" key="8">
    <source>
        <dbReference type="ARBA" id="ARBA00023049"/>
    </source>
</evidence>
<feature type="domain" description="Peptidase M20 dimerisation" evidence="9">
    <location>
        <begin position="261"/>
        <end position="368"/>
    </location>
</feature>
<dbReference type="PANTHER" id="PTHR43808">
    <property type="entry name" value="ACETYLORNITHINE DEACETYLASE"/>
    <property type="match status" value="1"/>
</dbReference>
<dbReference type="Pfam" id="PF07687">
    <property type="entry name" value="M20_dimer"/>
    <property type="match status" value="1"/>
</dbReference>
<comment type="cofactor">
    <cofactor evidence="1">
        <name>Zn(2+)</name>
        <dbReference type="ChEBI" id="CHEBI:29105"/>
    </cofactor>
</comment>
<dbReference type="InterPro" id="IPR036264">
    <property type="entry name" value="Bact_exopeptidase_dim_dom"/>
</dbReference>
<organism evidence="10 11">
    <name type="scientific">Thermosipho melanesiensis</name>
    <dbReference type="NCBI Taxonomy" id="46541"/>
    <lineage>
        <taxon>Bacteria</taxon>
        <taxon>Thermotogati</taxon>
        <taxon>Thermotogota</taxon>
        <taxon>Thermotogae</taxon>
        <taxon>Thermotogales</taxon>
        <taxon>Fervidobacteriaceae</taxon>
        <taxon>Thermosipho</taxon>
    </lineage>
</organism>
<dbReference type="CDD" id="cd03888">
    <property type="entry name" value="M20_PepV"/>
    <property type="match status" value="1"/>
</dbReference>
<evidence type="ECO:0000256" key="4">
    <source>
        <dbReference type="ARBA" id="ARBA00022723"/>
    </source>
</evidence>
<keyword evidence="7" id="KW-0224">Dipeptidase</keyword>
<keyword evidence="4" id="KW-0479">Metal-binding</keyword>
<evidence type="ECO:0000313" key="10">
    <source>
        <dbReference type="EMBL" id="APT74594.1"/>
    </source>
</evidence>
<evidence type="ECO:0000256" key="5">
    <source>
        <dbReference type="ARBA" id="ARBA00022801"/>
    </source>
</evidence>
<reference evidence="10 11" key="1">
    <citation type="submission" date="2014-02" db="EMBL/GenBank/DDBJ databases">
        <title>Diversity of Thermotogales isolates from hydrothermal vents.</title>
        <authorList>
            <person name="Haverkamp T.H.A."/>
            <person name="Lossouarn J."/>
            <person name="Geslin C."/>
            <person name="Nesbo C.L."/>
        </authorList>
    </citation>
    <scope>NUCLEOTIDE SEQUENCE [LARGE SCALE GENOMIC DNA]</scope>
    <source>
        <strain evidence="10 11">431</strain>
    </source>
</reference>
<dbReference type="SUPFAM" id="SSF53187">
    <property type="entry name" value="Zn-dependent exopeptidases"/>
    <property type="match status" value="1"/>
</dbReference>
<dbReference type="PANTHER" id="PTHR43808:SF31">
    <property type="entry name" value="N-ACETYL-L-CITRULLINE DEACETYLASE"/>
    <property type="match status" value="1"/>
</dbReference>
<evidence type="ECO:0000313" key="11">
    <source>
        <dbReference type="Proteomes" id="UP000185490"/>
    </source>
</evidence>
<sequence>MSFDIEKQIDLKVEKYFDEILDSLSKIIKIRSVMEKPTEEYPFGKGPAKALIETLNLSKSLGFKDVKNVDNYAGHVEYGNKGRLYGILGHLDVVPEGDLDRWESDPYELTIREGKMYGRGVSDDKGPSIGALYALKIVSELVKNPKNRVRIIFGTNEENGSKCLKYYFKKEPYPKEAVTPDGMFPLVFAEKGNATYKISTLLNSNYHTRLLYLKAGTAVNVVPEKCEAVIKTEKVSEIVYFLENYKTECKLKYVIDENIIRLQTIGKSVHASTPHLGINAISCMVDILSKIDFGVYNWIFDTLYKKLGRDYNGIGLDIYSEDNASGKLTCNLGTIELIDGNLELKINIRYPIFMSNEMISMQIKKALKGFEVERISHKGPLYVSKDSELVKTLLSVYRSVTNDESEPIAIGGGTYARTVPYGVAFGATFPGEDTGMHQPNESWSLESFKKFIKIYARLIYKWLTR</sequence>
<keyword evidence="6" id="KW-0862">Zinc</keyword>
<keyword evidence="8" id="KW-0482">Metalloprotease</keyword>
<dbReference type="Pfam" id="PF01546">
    <property type="entry name" value="Peptidase_M20"/>
    <property type="match status" value="1"/>
</dbReference>
<proteinExistence type="inferred from homology"/>
<evidence type="ECO:0000256" key="1">
    <source>
        <dbReference type="ARBA" id="ARBA00001947"/>
    </source>
</evidence>
<dbReference type="RefSeq" id="WP_012057921.1">
    <property type="nucleotide sequence ID" value="NZ_CP007389.1"/>
</dbReference>